<dbReference type="AlphaFoldDB" id="A0A7W8ZAW5"/>
<sequence length="32" mass="3502">MDLGLPDVAEALRPLLQQTQDHVMDLRNALGA</sequence>
<evidence type="ECO:0000313" key="2">
    <source>
        <dbReference type="Proteomes" id="UP000588112"/>
    </source>
</evidence>
<organism evidence="1 2">
    <name type="scientific">Sphaerisporangium krabiense</name>
    <dbReference type="NCBI Taxonomy" id="763782"/>
    <lineage>
        <taxon>Bacteria</taxon>
        <taxon>Bacillati</taxon>
        <taxon>Actinomycetota</taxon>
        <taxon>Actinomycetes</taxon>
        <taxon>Streptosporangiales</taxon>
        <taxon>Streptosporangiaceae</taxon>
        <taxon>Sphaerisporangium</taxon>
    </lineage>
</organism>
<reference evidence="1 2" key="1">
    <citation type="submission" date="2020-08" db="EMBL/GenBank/DDBJ databases">
        <title>Sequencing the genomes of 1000 actinobacteria strains.</title>
        <authorList>
            <person name="Klenk H.-P."/>
        </authorList>
    </citation>
    <scope>NUCLEOTIDE SEQUENCE [LARGE SCALE GENOMIC DNA]</scope>
    <source>
        <strain evidence="1 2">DSM 45790</strain>
    </source>
</reference>
<comment type="caution">
    <text evidence="1">The sequence shown here is derived from an EMBL/GenBank/DDBJ whole genome shotgun (WGS) entry which is preliminary data.</text>
</comment>
<name>A0A7W8ZAW5_9ACTN</name>
<proteinExistence type="predicted"/>
<evidence type="ECO:0000313" key="1">
    <source>
        <dbReference type="EMBL" id="MBB5630634.1"/>
    </source>
</evidence>
<keyword evidence="2" id="KW-1185">Reference proteome</keyword>
<dbReference type="EMBL" id="JACHBR010000002">
    <property type="protein sequence ID" value="MBB5630634.1"/>
    <property type="molecule type" value="Genomic_DNA"/>
</dbReference>
<accession>A0A7W8ZAW5</accession>
<dbReference type="Proteomes" id="UP000588112">
    <property type="component" value="Unassembled WGS sequence"/>
</dbReference>
<gene>
    <name evidence="1" type="ORF">BJ981_006398</name>
</gene>
<protein>
    <submittedName>
        <fullName evidence="1">Uncharacterized protein</fullName>
    </submittedName>
</protein>